<sequence>MRKFHIGDTVYAGSFQGPEEWSSGTVLGKKGNEIHGINIGKENWTRHINQLRPNHMHSQYQQGEENFQWDIFLTHSLRPTGKRKRSGWLQVNPKRKNYDQIRAVRKQFQFEKRGNAAEHQPNAKPNNHVVKQCRTGTTPRLNQVRFHLVSE</sequence>
<protein>
    <submittedName>
        <fullName evidence="1">Uncharacterized protein</fullName>
    </submittedName>
</protein>
<reference evidence="1" key="1">
    <citation type="journal article" date="2011" name="Genome Biol.">
        <title>The draft genome of the carcinogenic human liver fluke Clonorchis sinensis.</title>
        <authorList>
            <person name="Wang X."/>
            <person name="Chen W."/>
            <person name="Huang Y."/>
            <person name="Sun J."/>
            <person name="Men J."/>
            <person name="Liu H."/>
            <person name="Luo F."/>
            <person name="Guo L."/>
            <person name="Lv X."/>
            <person name="Deng C."/>
            <person name="Zhou C."/>
            <person name="Fan Y."/>
            <person name="Li X."/>
            <person name="Huang L."/>
            <person name="Hu Y."/>
            <person name="Liang C."/>
            <person name="Hu X."/>
            <person name="Xu J."/>
            <person name="Yu X."/>
        </authorList>
    </citation>
    <scope>NUCLEOTIDE SEQUENCE [LARGE SCALE GENOMIC DNA]</scope>
    <source>
        <strain evidence="1">Henan</strain>
    </source>
</reference>
<dbReference type="EMBL" id="DF143511">
    <property type="protein sequence ID" value="GAA53496.1"/>
    <property type="molecule type" value="Genomic_DNA"/>
</dbReference>
<reference key="2">
    <citation type="submission" date="2011-10" db="EMBL/GenBank/DDBJ databases">
        <title>The genome and transcriptome sequence of Clonorchis sinensis provide insights into the carcinogenic liver fluke.</title>
        <authorList>
            <person name="Wang X."/>
            <person name="Huang Y."/>
            <person name="Chen W."/>
            <person name="Liu H."/>
            <person name="Guo L."/>
            <person name="Chen Y."/>
            <person name="Luo F."/>
            <person name="Zhou W."/>
            <person name="Sun J."/>
            <person name="Mao Q."/>
            <person name="Liang P."/>
            <person name="Zhou C."/>
            <person name="Tian Y."/>
            <person name="Men J."/>
            <person name="Lv X."/>
            <person name="Huang L."/>
            <person name="Zhou J."/>
            <person name="Hu Y."/>
            <person name="Li R."/>
            <person name="Zhang F."/>
            <person name="Lei H."/>
            <person name="Li X."/>
            <person name="Hu X."/>
            <person name="Liang C."/>
            <person name="Xu J."/>
            <person name="Wu Z."/>
            <person name="Yu X."/>
        </authorList>
    </citation>
    <scope>NUCLEOTIDE SEQUENCE</scope>
    <source>
        <strain>Henan</strain>
    </source>
</reference>
<dbReference type="Proteomes" id="UP000008909">
    <property type="component" value="Unassembled WGS sequence"/>
</dbReference>
<keyword evidence="2" id="KW-1185">Reference proteome</keyword>
<gene>
    <name evidence="1" type="ORF">CLF_110375</name>
</gene>
<evidence type="ECO:0000313" key="2">
    <source>
        <dbReference type="Proteomes" id="UP000008909"/>
    </source>
</evidence>
<organism evidence="1 2">
    <name type="scientific">Clonorchis sinensis</name>
    <name type="common">Chinese liver fluke</name>
    <dbReference type="NCBI Taxonomy" id="79923"/>
    <lineage>
        <taxon>Eukaryota</taxon>
        <taxon>Metazoa</taxon>
        <taxon>Spiralia</taxon>
        <taxon>Lophotrochozoa</taxon>
        <taxon>Platyhelminthes</taxon>
        <taxon>Trematoda</taxon>
        <taxon>Digenea</taxon>
        <taxon>Opisthorchiida</taxon>
        <taxon>Opisthorchiata</taxon>
        <taxon>Opisthorchiidae</taxon>
        <taxon>Clonorchis</taxon>
    </lineage>
</organism>
<proteinExistence type="predicted"/>
<dbReference type="AlphaFoldDB" id="G7YKL4"/>
<name>G7YKL4_CLOSI</name>
<evidence type="ECO:0000313" key="1">
    <source>
        <dbReference type="EMBL" id="GAA53496.1"/>
    </source>
</evidence>
<accession>G7YKL4</accession>